<gene>
    <name evidence="11" type="primary">LOC101357915</name>
</gene>
<dbReference type="InterPro" id="IPR007110">
    <property type="entry name" value="Ig-like_dom"/>
</dbReference>
<organism evidence="10 11">
    <name type="scientific">Trichechus manatus latirostris</name>
    <name type="common">Florida manatee</name>
    <dbReference type="NCBI Taxonomy" id="127582"/>
    <lineage>
        <taxon>Eukaryota</taxon>
        <taxon>Metazoa</taxon>
        <taxon>Chordata</taxon>
        <taxon>Craniata</taxon>
        <taxon>Vertebrata</taxon>
        <taxon>Euteleostomi</taxon>
        <taxon>Mammalia</taxon>
        <taxon>Eutheria</taxon>
        <taxon>Afrotheria</taxon>
        <taxon>Sirenia</taxon>
        <taxon>Trichechidae</taxon>
        <taxon>Trichechus</taxon>
    </lineage>
</organism>
<evidence type="ECO:0000259" key="9">
    <source>
        <dbReference type="PROSITE" id="PS50835"/>
    </source>
</evidence>
<reference evidence="11" key="1">
    <citation type="submission" date="2025-08" db="UniProtKB">
        <authorList>
            <consortium name="RefSeq"/>
        </authorList>
    </citation>
    <scope>IDENTIFICATION</scope>
</reference>
<dbReference type="FunFam" id="2.60.40.10:FF:000208">
    <property type="entry name" value="Butyrophilin subfamily 1 member A1"/>
    <property type="match status" value="1"/>
</dbReference>
<comment type="subcellular location">
    <subcellularLocation>
        <location evidence="1">Membrane</location>
    </subcellularLocation>
</comment>
<dbReference type="InterPro" id="IPR003599">
    <property type="entry name" value="Ig_sub"/>
</dbReference>
<dbReference type="KEGG" id="tmu:101357915"/>
<dbReference type="PANTHER" id="PTHR24100:SF133">
    <property type="entry name" value="BUTYROPHILIN-LIKE PROTEIN 10 PSEUDOGENE-RELATED"/>
    <property type="match status" value="1"/>
</dbReference>
<keyword evidence="6" id="KW-0393">Immunoglobulin domain</keyword>
<evidence type="ECO:0000256" key="7">
    <source>
        <dbReference type="SAM" id="Phobius"/>
    </source>
</evidence>
<dbReference type="STRING" id="127582.A0A2Y9RML2"/>
<feature type="domain" description="Ig-like" evidence="9">
    <location>
        <begin position="25"/>
        <end position="145"/>
    </location>
</feature>
<dbReference type="PROSITE" id="PS50835">
    <property type="entry name" value="IG_LIKE"/>
    <property type="match status" value="1"/>
</dbReference>
<evidence type="ECO:0000256" key="6">
    <source>
        <dbReference type="ARBA" id="ARBA00023319"/>
    </source>
</evidence>
<dbReference type="GO" id="GO:0001817">
    <property type="term" value="P:regulation of cytokine production"/>
    <property type="evidence" value="ECO:0007669"/>
    <property type="project" value="TreeGrafter"/>
</dbReference>
<keyword evidence="2 7" id="KW-0812">Transmembrane</keyword>
<sequence>MAKTHFQDDFLPSCFIILIFLQLLPAVIHGNGNTSFEVIGPDDAILAMLGEDTELSCHLSPSISAKDMELRWYRDNFSDAVFVYEKGEDVYEEQMEEYQGRTTFVRDYITKGKAAVRIHNVTVFDNGTYRCYFKGGTYNREATLQLKVAGQGLPPRVRLRGDKDESVQAECTSAGWYPQPQVEWRDFRGNTIASVTNLSVSATSGLFAVVSSVVVKHRATEGLSCSIANPLLPEIKVTASHLPAFFSGRSWPTVWRISLPLILVALGVVVAGAICVFWKKKRDIEEEQQDSSDNGGQGKRDICAVYTCVLMYVHACEHVCTCACVHACVSVSVFPCVPECRNALLYANESQPHPCENQALAALRDLSSFFFIF</sequence>
<feature type="transmembrane region" description="Helical" evidence="7">
    <location>
        <begin position="257"/>
        <end position="278"/>
    </location>
</feature>
<dbReference type="AlphaFoldDB" id="A0A2Y9RML2"/>
<proteinExistence type="predicted"/>
<evidence type="ECO:0000313" key="11">
    <source>
        <dbReference type="RefSeq" id="XP_023594881.1"/>
    </source>
</evidence>
<evidence type="ECO:0000256" key="8">
    <source>
        <dbReference type="SAM" id="SignalP"/>
    </source>
</evidence>
<keyword evidence="4 7" id="KW-1133">Transmembrane helix</keyword>
<evidence type="ECO:0000256" key="4">
    <source>
        <dbReference type="ARBA" id="ARBA00022989"/>
    </source>
</evidence>
<dbReference type="PANTHER" id="PTHR24100">
    <property type="entry name" value="BUTYROPHILIN"/>
    <property type="match status" value="1"/>
</dbReference>
<keyword evidence="10" id="KW-1185">Reference proteome</keyword>
<dbReference type="InParanoid" id="A0A2Y9RML2"/>
<evidence type="ECO:0000256" key="2">
    <source>
        <dbReference type="ARBA" id="ARBA00022692"/>
    </source>
</evidence>
<dbReference type="Gene3D" id="2.60.40.10">
    <property type="entry name" value="Immunoglobulins"/>
    <property type="match status" value="2"/>
</dbReference>
<dbReference type="Pfam" id="PF07686">
    <property type="entry name" value="V-set"/>
    <property type="match status" value="1"/>
</dbReference>
<accession>A0A2Y9RML2</accession>
<feature type="signal peptide" evidence="8">
    <location>
        <begin position="1"/>
        <end position="30"/>
    </location>
</feature>
<name>A0A2Y9RML2_TRIMA</name>
<evidence type="ECO:0000256" key="1">
    <source>
        <dbReference type="ARBA" id="ARBA00004370"/>
    </source>
</evidence>
<evidence type="ECO:0000256" key="5">
    <source>
        <dbReference type="ARBA" id="ARBA00023136"/>
    </source>
</evidence>
<dbReference type="RefSeq" id="XP_023594881.1">
    <property type="nucleotide sequence ID" value="XM_023739113.1"/>
</dbReference>
<dbReference type="Pfam" id="PF22705">
    <property type="entry name" value="C2-set_3"/>
    <property type="match status" value="1"/>
</dbReference>
<dbReference type="SMART" id="SM00406">
    <property type="entry name" value="IGv"/>
    <property type="match status" value="1"/>
</dbReference>
<dbReference type="GeneID" id="101357915"/>
<dbReference type="GO" id="GO:0050852">
    <property type="term" value="P:T cell receptor signaling pathway"/>
    <property type="evidence" value="ECO:0007669"/>
    <property type="project" value="TreeGrafter"/>
</dbReference>
<dbReference type="InterPro" id="IPR050504">
    <property type="entry name" value="IgSF_BTN/MOG"/>
</dbReference>
<dbReference type="GO" id="GO:0005102">
    <property type="term" value="F:signaling receptor binding"/>
    <property type="evidence" value="ECO:0007669"/>
    <property type="project" value="TreeGrafter"/>
</dbReference>
<dbReference type="InterPro" id="IPR053896">
    <property type="entry name" value="BTN3A2-like_Ig-C"/>
</dbReference>
<evidence type="ECO:0000313" key="10">
    <source>
        <dbReference type="Proteomes" id="UP000248480"/>
    </source>
</evidence>
<feature type="chain" id="PRO_5016155182" evidence="8">
    <location>
        <begin position="31"/>
        <end position="373"/>
    </location>
</feature>
<keyword evidence="3 8" id="KW-0732">Signal</keyword>
<dbReference type="InterPro" id="IPR036179">
    <property type="entry name" value="Ig-like_dom_sf"/>
</dbReference>
<evidence type="ECO:0000256" key="3">
    <source>
        <dbReference type="ARBA" id="ARBA00022729"/>
    </source>
</evidence>
<keyword evidence="5 7" id="KW-0472">Membrane</keyword>
<dbReference type="SUPFAM" id="SSF48726">
    <property type="entry name" value="Immunoglobulin"/>
    <property type="match status" value="2"/>
</dbReference>
<dbReference type="InterPro" id="IPR013106">
    <property type="entry name" value="Ig_V-set"/>
</dbReference>
<protein>
    <submittedName>
        <fullName evidence="11">LOW QUALITY PROTEIN: butyrophilin-like protein 10</fullName>
    </submittedName>
</protein>
<dbReference type="GO" id="GO:0009897">
    <property type="term" value="C:external side of plasma membrane"/>
    <property type="evidence" value="ECO:0007669"/>
    <property type="project" value="TreeGrafter"/>
</dbReference>
<dbReference type="FunFam" id="2.60.40.10:FF:000088">
    <property type="entry name" value="Butyrophilin subfamily 1 member A1"/>
    <property type="match status" value="1"/>
</dbReference>
<dbReference type="InterPro" id="IPR013783">
    <property type="entry name" value="Ig-like_fold"/>
</dbReference>
<dbReference type="FunCoup" id="A0A2Y9RML2">
    <property type="interactions" value="37"/>
</dbReference>
<dbReference type="Proteomes" id="UP000248480">
    <property type="component" value="Unplaced"/>
</dbReference>
<dbReference type="SMART" id="SM00409">
    <property type="entry name" value="IG"/>
    <property type="match status" value="1"/>
</dbReference>
<dbReference type="CDD" id="cd05713">
    <property type="entry name" value="IgV_MOG_like"/>
    <property type="match status" value="1"/>
</dbReference>